<keyword evidence="5" id="KW-1185">Reference proteome</keyword>
<dbReference type="PRINTS" id="PR00412">
    <property type="entry name" value="EPOXHYDRLASE"/>
</dbReference>
<dbReference type="InterPro" id="IPR000639">
    <property type="entry name" value="Epox_hydrolase-like"/>
</dbReference>
<protein>
    <recommendedName>
        <fullName evidence="6">Epoxide hydrolase N-terminal domain-containing protein</fullName>
    </recommendedName>
</protein>
<evidence type="ECO:0000313" key="5">
    <source>
        <dbReference type="Proteomes" id="UP001337655"/>
    </source>
</evidence>
<dbReference type="GeneID" id="89926489"/>
<feature type="signal peptide" evidence="3">
    <location>
        <begin position="1"/>
        <end position="21"/>
    </location>
</feature>
<gene>
    <name evidence="4" type="ORF">LTR77_005145</name>
</gene>
<accession>A0AAV9PEI9</accession>
<evidence type="ECO:0000256" key="1">
    <source>
        <dbReference type="ARBA" id="ARBA00010088"/>
    </source>
</evidence>
<proteinExistence type="inferred from homology"/>
<sequence>MYYTQLSVLIGFLAVAVGIFAASEADGAANNSSHSLLPNIKAHYGFSPNPFILDVDPDLIAWNKIRAAHARAPVAVKGLAPIAPGLNEDRPALSMWRAVRSHWRNDYDWEAVQRSVSNRCQGPSLRSNIIERLTNPPNASVPAFHVVAPSIPSSGFSPAPTKTGLGPITAAGAFNELMHQLGYRQYVSQGDKIGAWIIRYQASLHPGSVVSLHTNIWVAAPNATDLKRYEANETTADERTYIKDLEEYIETRSGYRIEQERQPLSLAYAITDSPLGFAMWIYDLMAALIDSEITRWKPGQIITWSMMHLIQGPHGGLRMYKEFIADGAYTPTGSVGKMPYVATPCAISQFPYDVGFRLPLEWAQREGNVKKRFVHHHGGHFAAWEVPELLAEDLWSWFGDEELFGTQVFRDRGANELVNLKALQY</sequence>
<comment type="similarity">
    <text evidence="1">Belongs to the peptidase S33 family.</text>
</comment>
<organism evidence="4 5">
    <name type="scientific">Saxophila tyrrhenica</name>
    <dbReference type="NCBI Taxonomy" id="1690608"/>
    <lineage>
        <taxon>Eukaryota</taxon>
        <taxon>Fungi</taxon>
        <taxon>Dikarya</taxon>
        <taxon>Ascomycota</taxon>
        <taxon>Pezizomycotina</taxon>
        <taxon>Dothideomycetes</taxon>
        <taxon>Dothideomycetidae</taxon>
        <taxon>Mycosphaerellales</taxon>
        <taxon>Extremaceae</taxon>
        <taxon>Saxophila</taxon>
    </lineage>
</organism>
<dbReference type="GO" id="GO:0097176">
    <property type="term" value="P:epoxide metabolic process"/>
    <property type="evidence" value="ECO:0007669"/>
    <property type="project" value="TreeGrafter"/>
</dbReference>
<dbReference type="SUPFAM" id="SSF53474">
    <property type="entry name" value="alpha/beta-Hydrolases"/>
    <property type="match status" value="1"/>
</dbReference>
<dbReference type="PANTHER" id="PTHR21661">
    <property type="entry name" value="EPOXIDE HYDROLASE 1-RELATED"/>
    <property type="match status" value="1"/>
</dbReference>
<name>A0AAV9PEI9_9PEZI</name>
<reference evidence="4 5" key="1">
    <citation type="submission" date="2023-08" db="EMBL/GenBank/DDBJ databases">
        <title>Black Yeasts Isolated from many extreme environments.</title>
        <authorList>
            <person name="Coleine C."/>
            <person name="Stajich J.E."/>
            <person name="Selbmann L."/>
        </authorList>
    </citation>
    <scope>NUCLEOTIDE SEQUENCE [LARGE SCALE GENOMIC DNA]</scope>
    <source>
        <strain evidence="4 5">CCFEE 5935</strain>
    </source>
</reference>
<dbReference type="EMBL" id="JAVRRT010000007">
    <property type="protein sequence ID" value="KAK5170557.1"/>
    <property type="molecule type" value="Genomic_DNA"/>
</dbReference>
<dbReference type="Gene3D" id="3.40.50.1820">
    <property type="entry name" value="alpha/beta hydrolase"/>
    <property type="match status" value="1"/>
</dbReference>
<evidence type="ECO:0008006" key="6">
    <source>
        <dbReference type="Google" id="ProtNLM"/>
    </source>
</evidence>
<keyword evidence="2" id="KW-0378">Hydrolase</keyword>
<evidence type="ECO:0000313" key="4">
    <source>
        <dbReference type="EMBL" id="KAK5170557.1"/>
    </source>
</evidence>
<dbReference type="Proteomes" id="UP001337655">
    <property type="component" value="Unassembled WGS sequence"/>
</dbReference>
<dbReference type="PANTHER" id="PTHR21661:SF35">
    <property type="entry name" value="EPOXIDE HYDROLASE"/>
    <property type="match status" value="1"/>
</dbReference>
<dbReference type="AlphaFoldDB" id="A0AAV9PEI9"/>
<keyword evidence="3" id="KW-0732">Signal</keyword>
<feature type="chain" id="PRO_5043631286" description="Epoxide hydrolase N-terminal domain-containing protein" evidence="3">
    <location>
        <begin position="22"/>
        <end position="425"/>
    </location>
</feature>
<evidence type="ECO:0000256" key="2">
    <source>
        <dbReference type="ARBA" id="ARBA00022801"/>
    </source>
</evidence>
<evidence type="ECO:0000256" key="3">
    <source>
        <dbReference type="SAM" id="SignalP"/>
    </source>
</evidence>
<dbReference type="GO" id="GO:0004301">
    <property type="term" value="F:epoxide hydrolase activity"/>
    <property type="evidence" value="ECO:0007669"/>
    <property type="project" value="TreeGrafter"/>
</dbReference>
<dbReference type="RefSeq" id="XP_064659755.1">
    <property type="nucleotide sequence ID" value="XM_064802394.1"/>
</dbReference>
<dbReference type="InterPro" id="IPR029058">
    <property type="entry name" value="AB_hydrolase_fold"/>
</dbReference>
<comment type="caution">
    <text evidence="4">The sequence shown here is derived from an EMBL/GenBank/DDBJ whole genome shotgun (WGS) entry which is preliminary data.</text>
</comment>